<organism evidence="1 2">
    <name type="scientific">Pristionchus mayeri</name>
    <dbReference type="NCBI Taxonomy" id="1317129"/>
    <lineage>
        <taxon>Eukaryota</taxon>
        <taxon>Metazoa</taxon>
        <taxon>Ecdysozoa</taxon>
        <taxon>Nematoda</taxon>
        <taxon>Chromadorea</taxon>
        <taxon>Rhabditida</taxon>
        <taxon>Rhabditina</taxon>
        <taxon>Diplogasteromorpha</taxon>
        <taxon>Diplogasteroidea</taxon>
        <taxon>Neodiplogasteridae</taxon>
        <taxon>Pristionchus</taxon>
    </lineage>
</organism>
<keyword evidence="2" id="KW-1185">Reference proteome</keyword>
<feature type="non-terminal residue" evidence="1">
    <location>
        <position position="133"/>
    </location>
</feature>
<reference evidence="2" key="1">
    <citation type="submission" date="2022-10" db="EMBL/GenBank/DDBJ databases">
        <title>Genome assembly of Pristionchus species.</title>
        <authorList>
            <person name="Yoshida K."/>
            <person name="Sommer R.J."/>
        </authorList>
    </citation>
    <scope>NUCLEOTIDE SEQUENCE [LARGE SCALE GENOMIC DNA]</scope>
    <source>
        <strain evidence="2">RS5460</strain>
    </source>
</reference>
<proteinExistence type="predicted"/>
<dbReference type="AlphaFoldDB" id="A0AAN5C4P6"/>
<feature type="non-terminal residue" evidence="1">
    <location>
        <position position="1"/>
    </location>
</feature>
<gene>
    <name evidence="1" type="ORF">PMAYCL1PPCAC_00152</name>
</gene>
<dbReference type="EMBL" id="BTRK01000001">
    <property type="protein sequence ID" value="GMR29957.1"/>
    <property type="molecule type" value="Genomic_DNA"/>
</dbReference>
<dbReference type="Proteomes" id="UP001328107">
    <property type="component" value="Unassembled WGS sequence"/>
</dbReference>
<comment type="caution">
    <text evidence="1">The sequence shown here is derived from an EMBL/GenBank/DDBJ whole genome shotgun (WGS) entry which is preliminary data.</text>
</comment>
<evidence type="ECO:0000313" key="1">
    <source>
        <dbReference type="EMBL" id="GMR29957.1"/>
    </source>
</evidence>
<protein>
    <submittedName>
        <fullName evidence="1">Uncharacterized protein</fullName>
    </submittedName>
</protein>
<accession>A0AAN5C4P6</accession>
<sequence length="133" mass="14705">RMHKVKHIESVQKMMKIVVIQSTALGHPVSTTAGHPSSDPFPILVCHRADSCRHALLPQSCPLSSLPCRMSQLRRSKECRGTSLNSAFRTARLSWVAPRRSVVRVARSVSERSICCRCCGVFLPLAQWGVVGN</sequence>
<evidence type="ECO:0000313" key="2">
    <source>
        <dbReference type="Proteomes" id="UP001328107"/>
    </source>
</evidence>
<name>A0AAN5C4P6_9BILA</name>